<dbReference type="PANTHER" id="PTHR46558">
    <property type="entry name" value="TRACRIPTIONAL REGULATORY PROTEIN-RELATED-RELATED"/>
    <property type="match status" value="1"/>
</dbReference>
<dbReference type="GO" id="GO:0003677">
    <property type="term" value="F:DNA binding"/>
    <property type="evidence" value="ECO:0007669"/>
    <property type="project" value="UniProtKB-KW"/>
</dbReference>
<keyword evidence="1 3" id="KW-0238">DNA-binding</keyword>
<dbReference type="PROSITE" id="PS50943">
    <property type="entry name" value="HTH_CROC1"/>
    <property type="match status" value="1"/>
</dbReference>
<protein>
    <submittedName>
        <fullName evidence="3">DNA-binding transcriptional regulator, XRE-family HTH domain</fullName>
    </submittedName>
</protein>
<organism evidence="3 4">
    <name type="scientific">Halanaerobium salsuginis</name>
    <dbReference type="NCBI Taxonomy" id="29563"/>
    <lineage>
        <taxon>Bacteria</taxon>
        <taxon>Bacillati</taxon>
        <taxon>Bacillota</taxon>
        <taxon>Clostridia</taxon>
        <taxon>Halanaerobiales</taxon>
        <taxon>Halanaerobiaceae</taxon>
        <taxon>Halanaerobium</taxon>
    </lineage>
</organism>
<evidence type="ECO:0000313" key="3">
    <source>
        <dbReference type="EMBL" id="SFM08010.1"/>
    </source>
</evidence>
<evidence type="ECO:0000256" key="1">
    <source>
        <dbReference type="ARBA" id="ARBA00023125"/>
    </source>
</evidence>
<dbReference type="SUPFAM" id="SSF47413">
    <property type="entry name" value="lambda repressor-like DNA-binding domains"/>
    <property type="match status" value="1"/>
</dbReference>
<dbReference type="SMART" id="SM00530">
    <property type="entry name" value="HTH_XRE"/>
    <property type="match status" value="1"/>
</dbReference>
<dbReference type="RefSeq" id="WP_089862735.1">
    <property type="nucleotide sequence ID" value="NZ_FOTI01000062.1"/>
</dbReference>
<gene>
    <name evidence="3" type="ORF">SAMN02983006_02749</name>
</gene>
<dbReference type="Proteomes" id="UP000199006">
    <property type="component" value="Unassembled WGS sequence"/>
</dbReference>
<dbReference type="Pfam" id="PF01381">
    <property type="entry name" value="HTH_3"/>
    <property type="match status" value="1"/>
</dbReference>
<dbReference type="AlphaFoldDB" id="A0A1I4MYF9"/>
<dbReference type="InterPro" id="IPR010982">
    <property type="entry name" value="Lambda_DNA-bd_dom_sf"/>
</dbReference>
<dbReference type="EMBL" id="FOTI01000062">
    <property type="protein sequence ID" value="SFM08010.1"/>
    <property type="molecule type" value="Genomic_DNA"/>
</dbReference>
<evidence type="ECO:0000313" key="4">
    <source>
        <dbReference type="Proteomes" id="UP000199006"/>
    </source>
</evidence>
<name>A0A1I4MYF9_9FIRM</name>
<proteinExistence type="predicted"/>
<dbReference type="PANTHER" id="PTHR46558:SF11">
    <property type="entry name" value="HTH-TYPE TRANSCRIPTIONAL REGULATOR XRE"/>
    <property type="match status" value="1"/>
</dbReference>
<dbReference type="CDD" id="cd00093">
    <property type="entry name" value="HTH_XRE"/>
    <property type="match status" value="1"/>
</dbReference>
<evidence type="ECO:0000259" key="2">
    <source>
        <dbReference type="PROSITE" id="PS50943"/>
    </source>
</evidence>
<keyword evidence="4" id="KW-1185">Reference proteome</keyword>
<reference evidence="3 4" key="1">
    <citation type="submission" date="2016-10" db="EMBL/GenBank/DDBJ databases">
        <authorList>
            <person name="de Groot N.N."/>
        </authorList>
    </citation>
    <scope>NUCLEOTIDE SEQUENCE [LARGE SCALE GENOMIC DNA]</scope>
    <source>
        <strain evidence="3 4">ATCC 51327</strain>
    </source>
</reference>
<dbReference type="OrthoDB" id="9805654at2"/>
<accession>A0A1I4MYF9</accession>
<sequence length="118" mass="13705">MSFAKNLKEVRQNNGLTQKKLAELIGVKRSTIAGYESKNQEPSYQILLKIARALNCSVDSLLAADYNEYRISESNISQEILNNEELKLLFDKLRELEKAEINFYRRLVDFIENEKGKF</sequence>
<dbReference type="STRING" id="29563.SAMN02983006_02749"/>
<dbReference type="Gene3D" id="1.10.260.40">
    <property type="entry name" value="lambda repressor-like DNA-binding domains"/>
    <property type="match status" value="1"/>
</dbReference>
<dbReference type="InterPro" id="IPR001387">
    <property type="entry name" value="Cro/C1-type_HTH"/>
</dbReference>
<feature type="domain" description="HTH cro/C1-type" evidence="2">
    <location>
        <begin position="7"/>
        <end position="61"/>
    </location>
</feature>